<comment type="caution">
    <text evidence="1">The sequence shown here is derived from an EMBL/GenBank/DDBJ whole genome shotgun (WGS) entry which is preliminary data.</text>
</comment>
<dbReference type="InterPro" id="IPR014710">
    <property type="entry name" value="RmlC-like_jellyroll"/>
</dbReference>
<accession>A0A4U0NYG0</accession>
<dbReference type="AlphaFoldDB" id="A0A4U0NYG0"/>
<dbReference type="Gene3D" id="2.60.120.10">
    <property type="entry name" value="Jelly Rolls"/>
    <property type="match status" value="1"/>
</dbReference>
<name>A0A4U0NYG0_9SPHI</name>
<evidence type="ECO:0008006" key="3">
    <source>
        <dbReference type="Google" id="ProtNLM"/>
    </source>
</evidence>
<dbReference type="RefSeq" id="WP_136901838.1">
    <property type="nucleotide sequence ID" value="NZ_SUME01000005.1"/>
</dbReference>
<dbReference type="SUPFAM" id="SSF51206">
    <property type="entry name" value="cAMP-binding domain-like"/>
    <property type="match status" value="1"/>
</dbReference>
<dbReference type="InterPro" id="IPR018490">
    <property type="entry name" value="cNMP-bd_dom_sf"/>
</dbReference>
<dbReference type="Proteomes" id="UP000306808">
    <property type="component" value="Unassembled WGS sequence"/>
</dbReference>
<evidence type="ECO:0000313" key="1">
    <source>
        <dbReference type="EMBL" id="TJZ59897.1"/>
    </source>
</evidence>
<protein>
    <recommendedName>
        <fullName evidence="3">Crp/Fnr family transcriptional regulator</fullName>
    </recommendedName>
</protein>
<gene>
    <name evidence="1" type="ORF">FAZ15_13465</name>
</gene>
<evidence type="ECO:0000313" key="2">
    <source>
        <dbReference type="Proteomes" id="UP000306808"/>
    </source>
</evidence>
<proteinExistence type="predicted"/>
<dbReference type="EMBL" id="SUME01000005">
    <property type="protein sequence ID" value="TJZ59897.1"/>
    <property type="molecule type" value="Genomic_DNA"/>
</dbReference>
<sequence length="192" mass="22218">MENHETYNRLRAILSNYKPIPNDSWDTIVSYLKLKEVACNEIYIDYGDQVSEYCYLVDGAAYGYEQNEGHSQVVRLWNTNSFILLGENFLVNSASNMRIVFSKASTIITLPTGAESGERVPACFAPYFNYLLSNELNYHKEAVRIFRQNDTKKRVEWLIQEFGDVTKELPDEKSAQVIGVSRKWYNFTKRGI</sequence>
<organism evidence="1 2">
    <name type="scientific">Sphingobacterium olei</name>
    <dbReference type="NCBI Taxonomy" id="2571155"/>
    <lineage>
        <taxon>Bacteria</taxon>
        <taxon>Pseudomonadati</taxon>
        <taxon>Bacteroidota</taxon>
        <taxon>Sphingobacteriia</taxon>
        <taxon>Sphingobacteriales</taxon>
        <taxon>Sphingobacteriaceae</taxon>
        <taxon>Sphingobacterium</taxon>
    </lineage>
</organism>
<reference evidence="1 2" key="1">
    <citation type="submission" date="2019-04" db="EMBL/GenBank/DDBJ databases">
        <title>Sphingobacterium olei sp. nov., isolated from oil-contaminated soil.</title>
        <authorList>
            <person name="Liu B."/>
        </authorList>
    </citation>
    <scope>NUCLEOTIDE SEQUENCE [LARGE SCALE GENOMIC DNA]</scope>
    <source>
        <strain evidence="1 2">HAL-9</strain>
    </source>
</reference>
<keyword evidence="2" id="KW-1185">Reference proteome</keyword>